<gene>
    <name evidence="2" type="ORF">COCCADRAFT_33604</name>
</gene>
<reference evidence="2 3" key="1">
    <citation type="journal article" date="2013" name="PLoS Genet.">
        <title>Comparative genome structure, secondary metabolite, and effector coding capacity across Cochliobolus pathogens.</title>
        <authorList>
            <person name="Condon B.J."/>
            <person name="Leng Y."/>
            <person name="Wu D."/>
            <person name="Bushley K.E."/>
            <person name="Ohm R.A."/>
            <person name="Otillar R."/>
            <person name="Martin J."/>
            <person name="Schackwitz W."/>
            <person name="Grimwood J."/>
            <person name="MohdZainudin N."/>
            <person name="Xue C."/>
            <person name="Wang R."/>
            <person name="Manning V.A."/>
            <person name="Dhillon B."/>
            <person name="Tu Z.J."/>
            <person name="Steffenson B.J."/>
            <person name="Salamov A."/>
            <person name="Sun H."/>
            <person name="Lowry S."/>
            <person name="LaButti K."/>
            <person name="Han J."/>
            <person name="Copeland A."/>
            <person name="Lindquist E."/>
            <person name="Barry K."/>
            <person name="Schmutz J."/>
            <person name="Baker S.E."/>
            <person name="Ciuffetti L.M."/>
            <person name="Grigoriev I.V."/>
            <person name="Zhong S."/>
            <person name="Turgeon B.G."/>
        </authorList>
    </citation>
    <scope>NUCLEOTIDE SEQUENCE [LARGE SCALE GENOMIC DNA]</scope>
    <source>
        <strain evidence="2 3">26-R-13</strain>
    </source>
</reference>
<dbReference type="Proteomes" id="UP000053841">
    <property type="component" value="Unassembled WGS sequence"/>
</dbReference>
<dbReference type="Gene3D" id="3.30.710.10">
    <property type="entry name" value="Potassium Channel Kv1.1, Chain A"/>
    <property type="match status" value="1"/>
</dbReference>
<dbReference type="AlphaFoldDB" id="W6YHW9"/>
<evidence type="ECO:0000256" key="1">
    <source>
        <dbReference type="SAM" id="MobiDB-lite"/>
    </source>
</evidence>
<protein>
    <recommendedName>
        <fullName evidence="4">BTB domain-containing protein</fullName>
    </recommendedName>
</protein>
<dbReference type="RefSeq" id="XP_007708551.1">
    <property type="nucleotide sequence ID" value="XM_007710361.1"/>
</dbReference>
<evidence type="ECO:0000313" key="2">
    <source>
        <dbReference type="EMBL" id="EUC37150.1"/>
    </source>
</evidence>
<dbReference type="KEGG" id="bze:COCCADRAFT_33604"/>
<accession>W6YHW9</accession>
<dbReference type="EMBL" id="KI964554">
    <property type="protein sequence ID" value="EUC37150.1"/>
    <property type="molecule type" value="Genomic_DNA"/>
</dbReference>
<feature type="region of interest" description="Disordered" evidence="1">
    <location>
        <begin position="182"/>
        <end position="243"/>
    </location>
</feature>
<dbReference type="eggNOG" id="ENOG502R8ZP">
    <property type="taxonomic scope" value="Eukaryota"/>
</dbReference>
<sequence>MIKQAPPSQPPPTIAHHPPSQALGAKQPDMFVKMIEGNAIRVVVGEHQNRRSFVLPIALLCHYSNYFRQQVSQLRLAALSPTSTNKKRKLSETARQDNSTESMTEPEETDTAIKIEPDTDEEDVKEKVKKPDWVIRLPEVDPAIFCLFLYYMYKDAYPASADVNTSQGMVQQYAPAPTPLNVVSIAHHPKPSQPSVATNKSQTASTSNEISSSSSALSIPPTAHPDSTTKPSPPSMKPAPAPTSAVHRIIPATAATFIPLTPQPAHHYPIPPSFHACHLSQTLDSPSFTHYTLARIRWSLGHHFPLTPSLAKFTWSHFPAQSSLRVLILHFLVTHWAHPDPRQYSKSILRDEAGWDRLFDEERELRNEFISGMQGRGIAGGAWTGV</sequence>
<name>W6YHW9_COCC2</name>
<dbReference type="HOGENOM" id="CLU_711737_0_0_1"/>
<organism evidence="2 3">
    <name type="scientific">Cochliobolus carbonum (strain 26-R-13)</name>
    <name type="common">Maize leaf spot fungus</name>
    <name type="synonym">Bipolaris zeicola</name>
    <dbReference type="NCBI Taxonomy" id="930089"/>
    <lineage>
        <taxon>Eukaryota</taxon>
        <taxon>Fungi</taxon>
        <taxon>Dikarya</taxon>
        <taxon>Ascomycota</taxon>
        <taxon>Pezizomycotina</taxon>
        <taxon>Dothideomycetes</taxon>
        <taxon>Pleosporomycetidae</taxon>
        <taxon>Pleosporales</taxon>
        <taxon>Pleosporineae</taxon>
        <taxon>Pleosporaceae</taxon>
        <taxon>Bipolaris</taxon>
    </lineage>
</organism>
<evidence type="ECO:0008006" key="4">
    <source>
        <dbReference type="Google" id="ProtNLM"/>
    </source>
</evidence>
<dbReference type="GeneID" id="19147551"/>
<dbReference type="OrthoDB" id="1022638at2759"/>
<proteinExistence type="predicted"/>
<feature type="compositionally biased region" description="Low complexity" evidence="1">
    <location>
        <begin position="201"/>
        <end position="219"/>
    </location>
</feature>
<feature type="region of interest" description="Disordered" evidence="1">
    <location>
        <begin position="1"/>
        <end position="24"/>
    </location>
</feature>
<feature type="region of interest" description="Disordered" evidence="1">
    <location>
        <begin position="82"/>
        <end position="110"/>
    </location>
</feature>
<keyword evidence="3" id="KW-1185">Reference proteome</keyword>
<dbReference type="InterPro" id="IPR011333">
    <property type="entry name" value="SKP1/BTB/POZ_sf"/>
</dbReference>
<evidence type="ECO:0000313" key="3">
    <source>
        <dbReference type="Proteomes" id="UP000053841"/>
    </source>
</evidence>
<feature type="compositionally biased region" description="Pro residues" evidence="1">
    <location>
        <begin position="231"/>
        <end position="241"/>
    </location>
</feature>